<reference evidence="5" key="1">
    <citation type="submission" date="2010-05" db="EMBL/GenBank/DDBJ databases">
        <title>The genome sequence of Magnaporthe poae strain ATCC 64411.</title>
        <authorList>
            <person name="Ma L.-J."/>
            <person name="Dead R."/>
            <person name="Young S."/>
            <person name="Zeng Q."/>
            <person name="Koehrsen M."/>
            <person name="Alvarado L."/>
            <person name="Berlin A."/>
            <person name="Chapman S.B."/>
            <person name="Chen Z."/>
            <person name="Freedman E."/>
            <person name="Gellesch M."/>
            <person name="Goldberg J."/>
            <person name="Griggs A."/>
            <person name="Gujja S."/>
            <person name="Heilman E.R."/>
            <person name="Heiman D."/>
            <person name="Hepburn T."/>
            <person name="Howarth C."/>
            <person name="Jen D."/>
            <person name="Larson L."/>
            <person name="Mehta T."/>
            <person name="Neiman D."/>
            <person name="Pearson M."/>
            <person name="Roberts A."/>
            <person name="Saif S."/>
            <person name="Shea T."/>
            <person name="Shenoy N."/>
            <person name="Sisk P."/>
            <person name="Stolte C."/>
            <person name="Sykes S."/>
            <person name="Walk T."/>
            <person name="White J."/>
            <person name="Yandava C."/>
            <person name="Haas B."/>
            <person name="Nusbaum C."/>
            <person name="Birren B."/>
        </authorList>
    </citation>
    <scope>NUCLEOTIDE SEQUENCE [LARGE SCALE GENOMIC DNA]</scope>
    <source>
        <strain evidence="5">ATCC 64411 / 73-15</strain>
    </source>
</reference>
<dbReference type="EMBL" id="ADBL01001163">
    <property type="status" value="NOT_ANNOTATED_CDS"/>
    <property type="molecule type" value="Genomic_DNA"/>
</dbReference>
<dbReference type="PANTHER" id="PTHR33112:SF10">
    <property type="entry name" value="TOL"/>
    <property type="match status" value="1"/>
</dbReference>
<dbReference type="VEuPathDB" id="FungiDB:MAPG_04971"/>
<dbReference type="OMA" id="GLFFECQ"/>
<dbReference type="eggNOG" id="ENOG502RX1X">
    <property type="taxonomic scope" value="Eukaryota"/>
</dbReference>
<evidence type="ECO:0000313" key="4">
    <source>
        <dbReference type="EnsemblFungi" id="MAPG_04971T0"/>
    </source>
</evidence>
<gene>
    <name evidence="3" type="ORF">MAPG_04971</name>
</gene>
<dbReference type="AlphaFoldDB" id="A0A0C4DY61"/>
<reference evidence="4" key="4">
    <citation type="journal article" date="2015" name="G3 (Bethesda)">
        <title>Genome sequences of three phytopathogenic species of the Magnaporthaceae family of fungi.</title>
        <authorList>
            <person name="Okagaki L.H."/>
            <person name="Nunes C.C."/>
            <person name="Sailsbery J."/>
            <person name="Clay B."/>
            <person name="Brown D."/>
            <person name="John T."/>
            <person name="Oh Y."/>
            <person name="Young N."/>
            <person name="Fitzgerald M."/>
            <person name="Haas B.J."/>
            <person name="Zeng Q."/>
            <person name="Young S."/>
            <person name="Adiconis X."/>
            <person name="Fan L."/>
            <person name="Levin J.Z."/>
            <person name="Mitchell T.K."/>
            <person name="Okubara P.A."/>
            <person name="Farman M.L."/>
            <person name="Kohn L.M."/>
            <person name="Birren B."/>
            <person name="Ma L.-J."/>
            <person name="Dean R.A."/>
        </authorList>
    </citation>
    <scope>NUCLEOTIDE SEQUENCE</scope>
    <source>
        <strain evidence="4">ATCC 64411 / 73-15</strain>
    </source>
</reference>
<dbReference type="InterPro" id="IPR010730">
    <property type="entry name" value="HET"/>
</dbReference>
<dbReference type="Pfam" id="PF06985">
    <property type="entry name" value="HET"/>
    <property type="match status" value="1"/>
</dbReference>
<keyword evidence="5" id="KW-1185">Reference proteome</keyword>
<feature type="region of interest" description="Disordered" evidence="1">
    <location>
        <begin position="566"/>
        <end position="598"/>
    </location>
</feature>
<accession>A0A0C4DY61</accession>
<feature type="domain" description="Heterokaryon incompatibility" evidence="2">
    <location>
        <begin position="254"/>
        <end position="407"/>
    </location>
</feature>
<reference evidence="4" key="5">
    <citation type="submission" date="2015-06" db="UniProtKB">
        <authorList>
            <consortium name="EnsemblFungi"/>
        </authorList>
    </citation>
    <scope>IDENTIFICATION</scope>
    <source>
        <strain evidence="4">ATCC 64411</strain>
    </source>
</reference>
<dbReference type="Proteomes" id="UP000011715">
    <property type="component" value="Unassembled WGS sequence"/>
</dbReference>
<protein>
    <recommendedName>
        <fullName evidence="2">Heterokaryon incompatibility domain-containing protein</fullName>
    </recommendedName>
</protein>
<dbReference type="OrthoDB" id="4161196at2759"/>
<dbReference type="PANTHER" id="PTHR33112">
    <property type="entry name" value="DOMAIN PROTEIN, PUTATIVE-RELATED"/>
    <property type="match status" value="1"/>
</dbReference>
<proteinExistence type="predicted"/>
<reference evidence="3" key="3">
    <citation type="submission" date="2011-03" db="EMBL/GenBank/DDBJ databases">
        <title>Annotation of Magnaporthe poae ATCC 64411.</title>
        <authorList>
            <person name="Ma L.-J."/>
            <person name="Dead R."/>
            <person name="Young S.K."/>
            <person name="Zeng Q."/>
            <person name="Gargeya S."/>
            <person name="Fitzgerald M."/>
            <person name="Haas B."/>
            <person name="Abouelleil A."/>
            <person name="Alvarado L."/>
            <person name="Arachchi H.M."/>
            <person name="Berlin A."/>
            <person name="Brown A."/>
            <person name="Chapman S.B."/>
            <person name="Chen Z."/>
            <person name="Dunbar C."/>
            <person name="Freedman E."/>
            <person name="Gearin G."/>
            <person name="Gellesch M."/>
            <person name="Goldberg J."/>
            <person name="Griggs A."/>
            <person name="Gujja S."/>
            <person name="Heiman D."/>
            <person name="Howarth C."/>
            <person name="Larson L."/>
            <person name="Lui A."/>
            <person name="MacDonald P.J.P."/>
            <person name="Mehta T."/>
            <person name="Montmayeur A."/>
            <person name="Murphy C."/>
            <person name="Neiman D."/>
            <person name="Pearson M."/>
            <person name="Priest M."/>
            <person name="Roberts A."/>
            <person name="Saif S."/>
            <person name="Shea T."/>
            <person name="Shenoy N."/>
            <person name="Sisk P."/>
            <person name="Stolte C."/>
            <person name="Sykes S."/>
            <person name="Yandava C."/>
            <person name="Wortman J."/>
            <person name="Nusbaum C."/>
            <person name="Birren B."/>
        </authorList>
    </citation>
    <scope>NUCLEOTIDE SEQUENCE</scope>
    <source>
        <strain evidence="3">ATCC 64411</strain>
    </source>
</reference>
<evidence type="ECO:0000256" key="1">
    <source>
        <dbReference type="SAM" id="MobiDB-lite"/>
    </source>
</evidence>
<evidence type="ECO:0000313" key="3">
    <source>
        <dbReference type="EMBL" id="KLU85952.1"/>
    </source>
</evidence>
<feature type="region of interest" description="Disordered" evidence="1">
    <location>
        <begin position="704"/>
        <end position="743"/>
    </location>
</feature>
<organism evidence="4 5">
    <name type="scientific">Magnaporthiopsis poae (strain ATCC 64411 / 73-15)</name>
    <name type="common">Kentucky bluegrass fungus</name>
    <name type="synonym">Magnaporthe poae</name>
    <dbReference type="NCBI Taxonomy" id="644358"/>
    <lineage>
        <taxon>Eukaryota</taxon>
        <taxon>Fungi</taxon>
        <taxon>Dikarya</taxon>
        <taxon>Ascomycota</taxon>
        <taxon>Pezizomycotina</taxon>
        <taxon>Sordariomycetes</taxon>
        <taxon>Sordariomycetidae</taxon>
        <taxon>Magnaporthales</taxon>
        <taxon>Magnaporthaceae</taxon>
        <taxon>Magnaporthiopsis</taxon>
    </lineage>
</organism>
<sequence length="823" mass="91896">MRKPPTNMPPRLCSRCQNFDVQSFRRDTFRLRGYPLVEFVKSAKSGCSFCGLVLQNLEAAERDHGTKNSLLEMTARHVAGESPHRGAWATSMFSWMWPPWLNIYPAWHPAAEDLETGDQEQDALQICELRAFVAVVLGGETLKLGASPEIHLHVAADPGTPAHSSRDIVGRIEMGSYSWSPYHAQSLALWHQSCTQSHRNCSLALSRRHPIGTGAVPLPTRCVEILSVSADGWNGRPDQLKLVLRETAGQSGRYVALSHRWDQETEATRTTSANYSLQKEECRGAPLFYDAARVAASQGIRYIWVDSLCIIQDDADDWVAESVRMADYYQGAWLTIAAAARHETGGLFGPLQAQEIPRLARLPYRDRQGVRNGHFYLQCAGQKSLTRDYSENVIRSPLFRRGWIYQELVLSRRLLLFSHGSTFVWCSEGTKTLAGGFVEPPESNTDQQPVDRALRSSVFDLDTYANIVSAWENIVETYSGLEISLIDQDRLVALAGVAKEFGEAIRALQTAGQWPRFDASHRYICGMWKSEPSALLWEQFPSVPGRRARLPGIPTWSWASMEMRAPSAAPGKGKGSQVVRRGMGVRWSDKQGGSPTSRKLKRLECDILKAVRVPVDPRKWEPQFGARDAEDAVSTALHEYGNHARFFALRLRGRLLPALVHGFFLSEEDTGIAANATGHGANFGRCLWRRVTTVEDPDSIVGWASLEHPDYQGPDPESPPEDPSQHQQEQNAGSGEDQRQQRPRQPEDLFAFVVESMPKTPGGLGFGNLRGYQTSFKVLYLARKEVSAFGDDGCFERIGTGRLFGNDVEALFRGAEERTLWLV</sequence>
<evidence type="ECO:0000313" key="5">
    <source>
        <dbReference type="Proteomes" id="UP000011715"/>
    </source>
</evidence>
<name>A0A0C4DY61_MAGP6</name>
<reference evidence="3" key="2">
    <citation type="submission" date="2010-05" db="EMBL/GenBank/DDBJ databases">
        <title>The Genome Sequence of Magnaporthe poae strain ATCC 64411.</title>
        <authorList>
            <consortium name="The Broad Institute Genome Sequencing Platform"/>
            <consortium name="Broad Institute Genome Sequencing Center for Infectious Disease"/>
            <person name="Ma L.-J."/>
            <person name="Dead R."/>
            <person name="Young S."/>
            <person name="Zeng Q."/>
            <person name="Koehrsen M."/>
            <person name="Alvarado L."/>
            <person name="Berlin A."/>
            <person name="Chapman S.B."/>
            <person name="Chen Z."/>
            <person name="Freedman E."/>
            <person name="Gellesch M."/>
            <person name="Goldberg J."/>
            <person name="Griggs A."/>
            <person name="Gujja S."/>
            <person name="Heilman E.R."/>
            <person name="Heiman D."/>
            <person name="Hepburn T."/>
            <person name="Howarth C."/>
            <person name="Jen D."/>
            <person name="Larson L."/>
            <person name="Mehta T."/>
            <person name="Neiman D."/>
            <person name="Pearson M."/>
            <person name="Roberts A."/>
            <person name="Saif S."/>
            <person name="Shea T."/>
            <person name="Shenoy N."/>
            <person name="Sisk P."/>
            <person name="Stolte C."/>
            <person name="Sykes S."/>
            <person name="Walk T."/>
            <person name="White J."/>
            <person name="Yandava C."/>
            <person name="Haas B."/>
            <person name="Nusbaum C."/>
            <person name="Birren B."/>
        </authorList>
    </citation>
    <scope>NUCLEOTIDE SEQUENCE</scope>
    <source>
        <strain evidence="3">ATCC 64411</strain>
    </source>
</reference>
<dbReference type="EMBL" id="GL876969">
    <property type="protein sequence ID" value="KLU85952.1"/>
    <property type="molecule type" value="Genomic_DNA"/>
</dbReference>
<evidence type="ECO:0000259" key="2">
    <source>
        <dbReference type="Pfam" id="PF06985"/>
    </source>
</evidence>
<dbReference type="EnsemblFungi" id="MAPG_04971T0">
    <property type="protein sequence ID" value="MAPG_04971T0"/>
    <property type="gene ID" value="MAPG_04971"/>
</dbReference>